<dbReference type="OrthoDB" id="3271284at2759"/>
<feature type="region of interest" description="Disordered" evidence="1">
    <location>
        <begin position="85"/>
        <end position="115"/>
    </location>
</feature>
<organism evidence="2 3">
    <name type="scientific">Hermanssonia centrifuga</name>
    <dbReference type="NCBI Taxonomy" id="98765"/>
    <lineage>
        <taxon>Eukaryota</taxon>
        <taxon>Fungi</taxon>
        <taxon>Dikarya</taxon>
        <taxon>Basidiomycota</taxon>
        <taxon>Agaricomycotina</taxon>
        <taxon>Agaricomycetes</taxon>
        <taxon>Polyporales</taxon>
        <taxon>Meruliaceae</taxon>
        <taxon>Hermanssonia</taxon>
    </lineage>
</organism>
<feature type="compositionally biased region" description="Polar residues" evidence="1">
    <location>
        <begin position="806"/>
        <end position="821"/>
    </location>
</feature>
<feature type="compositionally biased region" description="Polar residues" evidence="1">
    <location>
        <begin position="624"/>
        <end position="636"/>
    </location>
</feature>
<dbReference type="STRING" id="98765.A0A2R6NKB3"/>
<evidence type="ECO:0000313" key="2">
    <source>
        <dbReference type="EMBL" id="PSR72766.1"/>
    </source>
</evidence>
<feature type="compositionally biased region" description="Low complexity" evidence="1">
    <location>
        <begin position="1039"/>
        <end position="1053"/>
    </location>
</feature>
<dbReference type="EMBL" id="MLYV02001136">
    <property type="protein sequence ID" value="PSR72766.1"/>
    <property type="molecule type" value="Genomic_DNA"/>
</dbReference>
<feature type="compositionally biased region" description="Low complexity" evidence="1">
    <location>
        <begin position="1148"/>
        <end position="1157"/>
    </location>
</feature>
<feature type="region of interest" description="Disordered" evidence="1">
    <location>
        <begin position="717"/>
        <end position="854"/>
    </location>
</feature>
<feature type="region of interest" description="Disordered" evidence="1">
    <location>
        <begin position="241"/>
        <end position="345"/>
    </location>
</feature>
<name>A0A2R6NKB3_9APHY</name>
<feature type="region of interest" description="Disordered" evidence="1">
    <location>
        <begin position="1388"/>
        <end position="1407"/>
    </location>
</feature>
<feature type="region of interest" description="Disordered" evidence="1">
    <location>
        <begin position="1"/>
        <end position="60"/>
    </location>
</feature>
<evidence type="ECO:0000256" key="1">
    <source>
        <dbReference type="SAM" id="MobiDB-lite"/>
    </source>
</evidence>
<feature type="region of interest" description="Disordered" evidence="1">
    <location>
        <begin position="977"/>
        <end position="1067"/>
    </location>
</feature>
<comment type="caution">
    <text evidence="2">The sequence shown here is derived from an EMBL/GenBank/DDBJ whole genome shotgun (WGS) entry which is preliminary data.</text>
</comment>
<feature type="compositionally biased region" description="Low complexity" evidence="1">
    <location>
        <begin position="85"/>
        <end position="104"/>
    </location>
</feature>
<feature type="compositionally biased region" description="Polar residues" evidence="1">
    <location>
        <begin position="404"/>
        <end position="421"/>
    </location>
</feature>
<dbReference type="Proteomes" id="UP000186601">
    <property type="component" value="Unassembled WGS sequence"/>
</dbReference>
<feature type="compositionally biased region" description="Basic and acidic residues" evidence="1">
    <location>
        <begin position="1010"/>
        <end position="1026"/>
    </location>
</feature>
<feature type="region of interest" description="Disordered" evidence="1">
    <location>
        <begin position="1526"/>
        <end position="1561"/>
    </location>
</feature>
<sequence>MSMLSSVFKGNKDRRKGGGGGGGKGIQKRFIDIAHIRGTRTQQPPSPSESFASPGINEQPFNAASLYDNSQVSVVAPFLFQGQPNGNPNSSSGSVNMSASASGSTGPKKATNASSPRIQMEFGLEESTFSDWLQPDMLRTVSESVLPTRNVSLGASSLLGASSPPLGRSRSGTNASVATVLTGSGVAGPSTSKLPAVAETRRDDRHRYGSGGFDDVIVIEAPRGRDPAMSPLRSDFVHNHSATEPVAETQPEPRETPPRRRAPSPIKIPRRTSGQVHLQRSASLSSLIPPQYISPSKPPSSFPGRQHSDPASLFPSRAPSRVRTRSFRSRSQSRPASMYSHYSDTDLDFDDSVSAVSGTTLARALLSSFILSTSPSTSQRRSKGHLARQDSATLPRGDYPYFNQGKNVRSSRGSQNSNSAWGSGETYWKDHEAPPVPPMPEGLSPAFPLSPPLVQSNTGGSIFSGPRSRHGSATGQATRDSGTLGFESLTGRRGSAVSDASRHSSRRSSSGGDVTASGRRLTVDPEIKRRRISRISEASGSASAGASARSPGSATALGKSNSQVSLPFAGGGSVKAVGGGDTLEEEKVGEAEECESQPRLEVADTHEQDHGQEIIISHSPPPKSQLSSPDAPTTATSISMSIYSDSSHSSGNNHSQHVFSPGSSSSGSIYPSSSNSMTNFSAGLTSNMSFSPSSLGFKSPGTSSSLGVGSRNSIAPSVSEIRSTSGSPRPVVTLLPIGERPRSAQVPHSPSPQSSRGSHEARPYSTALTNLSPLPHPRIPTSARDSLDSPDLLDNVTFAPHGPSIPITSSGSVMNTGSSRVGSPPAPISVPPHSNASSGGFELLQGDSDAPPTASGVQTFPETPYAFTPASAAFSSPALPPTMRDVPPALPRTGTVAVRGLAARTRMVTRDAHMRSTSLTTTPSLDVKQNVGVMPMTPPPSGRQTVLAKNASHVGVAIAEGQTNDTQKNTLLSAIEEKSAPSTPQTIPSSLVPTPEPSPSPPRKRPASIKVDHADSDVQDLKRVSQSDRPSSLVPAKRPLTPLLSPPESSLSTPPSPSVKRRMSVSVSELNSSPGSIAYALPEQSGSGFLATPPPTVSIKRVSQAPSLSSESSSSLFFPGGTTAATTPESTPNKRLQRIRPPPPSGPRKPSNSGSGPFLRARNGSVSSQASTVVGSTASRYPSVSLSASSPRFQTTPIKFRGLTMEAAQWTFTSQQLQTIVSTAIKKSAVASSIRLLPLEMLNESLPAEIQRLEVLSSELRTNYKLGVRKRKMLLNSLSYSTETGESAASGRLLEEISELSENMDHFSEELYSVTDQLTQLNRLRDLHSSSALAMALRKLNNSFIKTIADNQALHTRVATLEEEREEAWKHAHDAALEVDDLNEKLSTSTLDRTSVPTPASSRRSSRVIIARKASVRVSKAGLRSPSRLRSQRSSVASSMGASMSPAWSSSSEHIPPVPRIPRAPLGISTSGLPGHNSAMTSDSTPTSDVRAMAQAQYELCEMLGISPEELRAPIDIRPRSMATTLHSAGLSEPSPRSARMQRSRRNSDTSTPSSRGSEAWVYRYRSRSIDDVRS</sequence>
<feature type="region of interest" description="Disordered" evidence="1">
    <location>
        <begin position="1421"/>
        <end position="1488"/>
    </location>
</feature>
<feature type="compositionally biased region" description="Polar residues" evidence="1">
    <location>
        <begin position="717"/>
        <end position="727"/>
    </location>
</feature>
<protein>
    <submittedName>
        <fullName evidence="2">Uncharacterized protein</fullName>
    </submittedName>
</protein>
<feature type="compositionally biased region" description="Polar residues" evidence="1">
    <location>
        <begin position="1123"/>
        <end position="1134"/>
    </location>
</feature>
<feature type="compositionally biased region" description="Polar residues" evidence="1">
    <location>
        <begin position="272"/>
        <end position="288"/>
    </location>
</feature>
<feature type="compositionally biased region" description="Polar residues" evidence="1">
    <location>
        <begin position="39"/>
        <end position="51"/>
    </location>
</feature>
<feature type="compositionally biased region" description="Low complexity" evidence="1">
    <location>
        <begin position="535"/>
        <end position="554"/>
    </location>
</feature>
<feature type="region of interest" description="Disordered" evidence="1">
    <location>
        <begin position="1109"/>
        <end position="1174"/>
    </location>
</feature>
<accession>A0A2R6NKB3</accession>
<feature type="region of interest" description="Disordered" evidence="1">
    <location>
        <begin position="373"/>
        <end position="559"/>
    </location>
</feature>
<feature type="compositionally biased region" description="Polar residues" evidence="1">
    <location>
        <begin position="471"/>
        <end position="481"/>
    </location>
</feature>
<feature type="region of interest" description="Disordered" evidence="1">
    <location>
        <begin position="584"/>
        <end position="673"/>
    </location>
</feature>
<gene>
    <name evidence="2" type="ORF">PHLCEN_2v11365</name>
</gene>
<feature type="region of interest" description="Disordered" evidence="1">
    <location>
        <begin position="188"/>
        <end position="209"/>
    </location>
</feature>
<feature type="compositionally biased region" description="Basic and acidic residues" evidence="1">
    <location>
        <begin position="585"/>
        <end position="612"/>
    </location>
</feature>
<evidence type="ECO:0000313" key="3">
    <source>
        <dbReference type="Proteomes" id="UP000186601"/>
    </source>
</evidence>
<feature type="compositionally biased region" description="Polar residues" evidence="1">
    <location>
        <begin position="746"/>
        <end position="756"/>
    </location>
</feature>
<feature type="compositionally biased region" description="Polar residues" evidence="1">
    <location>
        <begin position="1468"/>
        <end position="1488"/>
    </location>
</feature>
<feature type="compositionally biased region" description="Polar residues" evidence="1">
    <location>
        <begin position="1388"/>
        <end position="1400"/>
    </location>
</feature>
<feature type="compositionally biased region" description="Low complexity" evidence="1">
    <location>
        <begin position="1423"/>
        <end position="1452"/>
    </location>
</feature>
<proteinExistence type="predicted"/>
<feature type="compositionally biased region" description="Polar residues" evidence="1">
    <location>
        <begin position="1164"/>
        <end position="1174"/>
    </location>
</feature>
<reference evidence="2 3" key="1">
    <citation type="submission" date="2018-02" db="EMBL/GenBank/DDBJ databases">
        <title>Genome sequence of the basidiomycete white-rot fungus Phlebia centrifuga.</title>
        <authorList>
            <person name="Granchi Z."/>
            <person name="Peng M."/>
            <person name="de Vries R.P."/>
            <person name="Hilden K."/>
            <person name="Makela M.R."/>
            <person name="Grigoriev I."/>
            <person name="Riley R."/>
        </authorList>
    </citation>
    <scope>NUCLEOTIDE SEQUENCE [LARGE SCALE GENOMIC DNA]</scope>
    <source>
        <strain evidence="2 3">FBCC195</strain>
    </source>
</reference>
<feature type="compositionally biased region" description="Low complexity" evidence="1">
    <location>
        <begin position="637"/>
        <end position="673"/>
    </location>
</feature>
<keyword evidence="3" id="KW-1185">Reference proteome</keyword>